<keyword evidence="8" id="KW-1185">Reference proteome</keyword>
<dbReference type="GO" id="GO:0071555">
    <property type="term" value="P:cell wall organization"/>
    <property type="evidence" value="ECO:0007669"/>
    <property type="project" value="UniProtKB-KW"/>
</dbReference>
<dbReference type="Pfam" id="PF03562">
    <property type="entry name" value="MltA"/>
    <property type="match status" value="1"/>
</dbReference>
<dbReference type="Pfam" id="PF06725">
    <property type="entry name" value="3D"/>
    <property type="match status" value="1"/>
</dbReference>
<dbReference type="Gene3D" id="2.40.40.10">
    <property type="entry name" value="RlpA-like domain"/>
    <property type="match status" value="1"/>
</dbReference>
<sequence length="397" mass="45051">MFVAGTLFFPVWGCLFSSKSPETLPGKPFVKLSEKQYPLFKDTLANPSLARALEQSIHYYGKIPGDRMFKLGEYSYSASHMKRSLVFFLGFIQTQPSLDELTVFIKKYFDLFQSRGRNEKAEVLFTGYYEPSLQGSLTRDEKKYPIPLYSFPRDLVRIDLPRFSSRYKGEPTLSARITKNNKVVPYFTRAEINGRKDFYLQAHPIAWVSSLTDRFFLEIQGSGRVELENGGLLRVHYDGKNGHPYRSIGKYLIDQGEIPREKMSMQAIRAWLKANPHRRKEVFHHNPSFVFFRTEKGGPFGSIGVPLTPLRSIATDRSVFPRGALCFVETSMPSINSPQSSTDQWGRVSGFVLNQDTGGAIKGPGRVDFFCGHGPWAEFTAGHLSHLGSIYVLVLKK</sequence>
<reference evidence="7 8" key="1">
    <citation type="submission" date="2017-04" db="EMBL/GenBank/DDBJ databases">
        <authorList>
            <person name="Afonso C.L."/>
            <person name="Miller P.J."/>
            <person name="Scott M.A."/>
            <person name="Spackman E."/>
            <person name="Goraichik I."/>
            <person name="Dimitrov K.M."/>
            <person name="Suarez D.L."/>
            <person name="Swayne D.E."/>
        </authorList>
    </citation>
    <scope>NUCLEOTIDE SEQUENCE [LARGE SCALE GENOMIC DNA]</scope>
    <source>
        <strain evidence="7 8">DSM 3385</strain>
    </source>
</reference>
<dbReference type="Proteomes" id="UP000192418">
    <property type="component" value="Unassembled WGS sequence"/>
</dbReference>
<dbReference type="STRING" id="1121400.SAMN02746065_11068"/>
<dbReference type="PANTHER" id="PTHR30124:SF0">
    <property type="entry name" value="MEMBRANE-BOUND LYTIC MUREIN TRANSGLYCOSYLASE A"/>
    <property type="match status" value="1"/>
</dbReference>
<dbReference type="PIRSF" id="PIRSF019422">
    <property type="entry name" value="MltA"/>
    <property type="match status" value="1"/>
</dbReference>
<dbReference type="GO" id="GO:0004553">
    <property type="term" value="F:hydrolase activity, hydrolyzing O-glycosyl compounds"/>
    <property type="evidence" value="ECO:0007669"/>
    <property type="project" value="InterPro"/>
</dbReference>
<dbReference type="CDD" id="cd14485">
    <property type="entry name" value="mltA_like_LT_A"/>
    <property type="match status" value="1"/>
</dbReference>
<dbReference type="SUPFAM" id="SSF50685">
    <property type="entry name" value="Barwin-like endoglucanases"/>
    <property type="match status" value="1"/>
</dbReference>
<evidence type="ECO:0000313" key="7">
    <source>
        <dbReference type="EMBL" id="SMC79043.1"/>
    </source>
</evidence>
<evidence type="ECO:0000259" key="6">
    <source>
        <dbReference type="SMART" id="SM00925"/>
    </source>
</evidence>
<dbReference type="InterPro" id="IPR036908">
    <property type="entry name" value="RlpA-like_sf"/>
</dbReference>
<evidence type="ECO:0000256" key="3">
    <source>
        <dbReference type="ARBA" id="ARBA00023239"/>
    </source>
</evidence>
<keyword evidence="3" id="KW-0456">Lyase</keyword>
<protein>
    <recommendedName>
        <fullName evidence="2">peptidoglycan lytic exotransglycosylase</fullName>
        <ecNumber evidence="2">4.2.2.n1</ecNumber>
    </recommendedName>
    <alternativeName>
        <fullName evidence="5">Murein hydrolase A</fullName>
    </alternativeName>
</protein>
<dbReference type="Gene3D" id="2.40.240.50">
    <property type="entry name" value="Barwin-like endoglucanases"/>
    <property type="match status" value="1"/>
</dbReference>
<dbReference type="EC" id="4.2.2.n1" evidence="2"/>
<dbReference type="InterPro" id="IPR010611">
    <property type="entry name" value="3D_dom"/>
</dbReference>
<evidence type="ECO:0000313" key="8">
    <source>
        <dbReference type="Proteomes" id="UP000192418"/>
    </source>
</evidence>
<dbReference type="GO" id="GO:0009254">
    <property type="term" value="P:peptidoglycan turnover"/>
    <property type="evidence" value="ECO:0007669"/>
    <property type="project" value="InterPro"/>
</dbReference>
<dbReference type="CDD" id="cd14668">
    <property type="entry name" value="mlta_B"/>
    <property type="match status" value="1"/>
</dbReference>
<evidence type="ECO:0000256" key="5">
    <source>
        <dbReference type="ARBA" id="ARBA00030918"/>
    </source>
</evidence>
<dbReference type="SMART" id="SM00925">
    <property type="entry name" value="MltA"/>
    <property type="match status" value="1"/>
</dbReference>
<comment type="catalytic activity">
    <reaction evidence="1">
        <text>Exolytic cleavage of the (1-&gt;4)-beta-glycosidic linkage between N-acetylmuramic acid (MurNAc) and N-acetylglucosamine (GlcNAc) residues in peptidoglycan, from either the reducing or the non-reducing ends of the peptidoglycan chains, with concomitant formation of a 1,6-anhydrobond in the MurNAc residue.</text>
        <dbReference type="EC" id="4.2.2.n1"/>
    </reaction>
</comment>
<keyword evidence="4" id="KW-0961">Cell wall biogenesis/degradation</keyword>
<dbReference type="InterPro" id="IPR026044">
    <property type="entry name" value="MltA"/>
</dbReference>
<dbReference type="AlphaFoldDB" id="A0A1W2C1I2"/>
<name>A0A1W2C1I2_9BACT</name>
<accession>A0A1W2C1I2</accession>
<dbReference type="InterPro" id="IPR005300">
    <property type="entry name" value="MltA_B"/>
</dbReference>
<gene>
    <name evidence="7" type="ORF">SAMN02746065_11068</name>
</gene>
<dbReference type="GO" id="GO:0019867">
    <property type="term" value="C:outer membrane"/>
    <property type="evidence" value="ECO:0007669"/>
    <property type="project" value="InterPro"/>
</dbReference>
<dbReference type="PANTHER" id="PTHR30124">
    <property type="entry name" value="MEMBRANE-BOUND LYTIC MUREIN TRANSGLYCOSYLASE A"/>
    <property type="match status" value="1"/>
</dbReference>
<proteinExistence type="predicted"/>
<evidence type="ECO:0000256" key="4">
    <source>
        <dbReference type="ARBA" id="ARBA00023316"/>
    </source>
</evidence>
<dbReference type="GO" id="GO:0008933">
    <property type="term" value="F:peptidoglycan lytic transglycosylase activity"/>
    <property type="evidence" value="ECO:0007669"/>
    <property type="project" value="TreeGrafter"/>
</dbReference>
<dbReference type="EMBL" id="FWXY01000010">
    <property type="protein sequence ID" value="SMC79043.1"/>
    <property type="molecule type" value="Genomic_DNA"/>
</dbReference>
<feature type="domain" description="Lytic transglycosylase MltA" evidence="6">
    <location>
        <begin position="132"/>
        <end position="293"/>
    </location>
</feature>
<organism evidence="7 8">
    <name type="scientific">Desulfocicer vacuolatum DSM 3385</name>
    <dbReference type="NCBI Taxonomy" id="1121400"/>
    <lineage>
        <taxon>Bacteria</taxon>
        <taxon>Pseudomonadati</taxon>
        <taxon>Thermodesulfobacteriota</taxon>
        <taxon>Desulfobacteria</taxon>
        <taxon>Desulfobacterales</taxon>
        <taxon>Desulfobacteraceae</taxon>
        <taxon>Desulfocicer</taxon>
    </lineage>
</organism>
<evidence type="ECO:0000256" key="1">
    <source>
        <dbReference type="ARBA" id="ARBA00001420"/>
    </source>
</evidence>
<dbReference type="GO" id="GO:0009253">
    <property type="term" value="P:peptidoglycan catabolic process"/>
    <property type="evidence" value="ECO:0007669"/>
    <property type="project" value="TreeGrafter"/>
</dbReference>
<evidence type="ECO:0000256" key="2">
    <source>
        <dbReference type="ARBA" id="ARBA00012587"/>
    </source>
</evidence>